<reference evidence="6 7" key="1">
    <citation type="submission" date="2019-04" db="EMBL/GenBank/DDBJ databases">
        <authorList>
            <person name="Li J."/>
        </authorList>
    </citation>
    <scope>NUCLEOTIDE SEQUENCE [LARGE SCALE GENOMIC DNA]</scope>
    <source>
        <strain evidence="6 7">CCTCC AB2016182</strain>
    </source>
</reference>
<evidence type="ECO:0000256" key="4">
    <source>
        <dbReference type="ARBA" id="ARBA00022840"/>
    </source>
</evidence>
<dbReference type="PANTHER" id="PTHR46743:SF2">
    <property type="entry name" value="TEICHOIC ACIDS EXPORT ATP-BINDING PROTEIN TAGH"/>
    <property type="match status" value="1"/>
</dbReference>
<dbReference type="InterPro" id="IPR017871">
    <property type="entry name" value="ABC_transporter-like_CS"/>
</dbReference>
<evidence type="ECO:0000256" key="2">
    <source>
        <dbReference type="ARBA" id="ARBA00022448"/>
    </source>
</evidence>
<dbReference type="EMBL" id="SUNH01000014">
    <property type="protein sequence ID" value="TJZ83991.1"/>
    <property type="molecule type" value="Genomic_DNA"/>
</dbReference>
<gene>
    <name evidence="6" type="ORF">FA740_11190</name>
</gene>
<evidence type="ECO:0000256" key="1">
    <source>
        <dbReference type="ARBA" id="ARBA00005417"/>
    </source>
</evidence>
<dbReference type="OrthoDB" id="9778870at2"/>
<keyword evidence="3" id="KW-0547">Nucleotide-binding</keyword>
<keyword evidence="7" id="KW-1185">Reference proteome</keyword>
<comment type="caution">
    <text evidence="6">The sequence shown here is derived from an EMBL/GenBank/DDBJ whole genome shotgun (WGS) entry which is preliminary data.</text>
</comment>
<comment type="similarity">
    <text evidence="1">Belongs to the ABC transporter superfamily.</text>
</comment>
<dbReference type="InterPro" id="IPR003593">
    <property type="entry name" value="AAA+_ATPase"/>
</dbReference>
<dbReference type="GO" id="GO:0016887">
    <property type="term" value="F:ATP hydrolysis activity"/>
    <property type="evidence" value="ECO:0007669"/>
    <property type="project" value="InterPro"/>
</dbReference>
<organism evidence="6 7">
    <name type="scientific">Paracoccus hibiscisoli</name>
    <dbReference type="NCBI Taxonomy" id="2023261"/>
    <lineage>
        <taxon>Bacteria</taxon>
        <taxon>Pseudomonadati</taxon>
        <taxon>Pseudomonadota</taxon>
        <taxon>Alphaproteobacteria</taxon>
        <taxon>Rhodobacterales</taxon>
        <taxon>Paracoccaceae</taxon>
        <taxon>Paracoccus</taxon>
    </lineage>
</organism>
<dbReference type="InterPro" id="IPR015860">
    <property type="entry name" value="ABC_transpr_TagH-like"/>
</dbReference>
<dbReference type="GO" id="GO:0140359">
    <property type="term" value="F:ABC-type transporter activity"/>
    <property type="evidence" value="ECO:0007669"/>
    <property type="project" value="InterPro"/>
</dbReference>
<dbReference type="CDD" id="cd03220">
    <property type="entry name" value="ABC_KpsT_Wzt"/>
    <property type="match status" value="1"/>
</dbReference>
<dbReference type="SMART" id="SM00382">
    <property type="entry name" value="AAA"/>
    <property type="match status" value="1"/>
</dbReference>
<dbReference type="InterPro" id="IPR050683">
    <property type="entry name" value="Bact_Polysacc_Export_ATP-bd"/>
</dbReference>
<protein>
    <submittedName>
        <fullName evidence="6">ABC transporter ATP-binding protein</fullName>
    </submittedName>
</protein>
<dbReference type="PANTHER" id="PTHR46743">
    <property type="entry name" value="TEICHOIC ACIDS EXPORT ATP-BINDING PROTEIN TAGH"/>
    <property type="match status" value="1"/>
</dbReference>
<dbReference type="RefSeq" id="WP_136856859.1">
    <property type="nucleotide sequence ID" value="NZ_SUNH01000014.1"/>
</dbReference>
<dbReference type="Gene3D" id="3.40.50.300">
    <property type="entry name" value="P-loop containing nucleotide triphosphate hydrolases"/>
    <property type="match status" value="1"/>
</dbReference>
<accession>A0A4U0QPZ2</accession>
<dbReference type="InterPro" id="IPR003439">
    <property type="entry name" value="ABC_transporter-like_ATP-bd"/>
</dbReference>
<dbReference type="SUPFAM" id="SSF52540">
    <property type="entry name" value="P-loop containing nucleoside triphosphate hydrolases"/>
    <property type="match status" value="1"/>
</dbReference>
<keyword evidence="4 6" id="KW-0067">ATP-binding</keyword>
<sequence length="224" mass="24218">MIHLQNLSKTYTLNGKHKVVADNITATFPTGVAVALLGRNGAGKSSLLRMISGAMLPSSGKVLSTGTISWPVGFAGSFNGDLTGEQNCRFVARIYGVDTDELLHFVEDFAELGDHFRLPIRTYSSGMRSRLAFGLSMAVPFDTYLVDEVSAVGDAAFRAKSNRVFNERMAKAGAIVVAHGMGLLRETCHMGAVLERGRLTFYADIEEAIAAHMENMRQGQAQQA</sequence>
<proteinExistence type="inferred from homology"/>
<dbReference type="GO" id="GO:0016020">
    <property type="term" value="C:membrane"/>
    <property type="evidence" value="ECO:0007669"/>
    <property type="project" value="InterPro"/>
</dbReference>
<feature type="domain" description="ABC transporter" evidence="5">
    <location>
        <begin position="2"/>
        <end position="221"/>
    </location>
</feature>
<dbReference type="PROSITE" id="PS00211">
    <property type="entry name" value="ABC_TRANSPORTER_1"/>
    <property type="match status" value="1"/>
</dbReference>
<name>A0A4U0QPZ2_9RHOB</name>
<dbReference type="Proteomes" id="UP000306223">
    <property type="component" value="Unassembled WGS sequence"/>
</dbReference>
<dbReference type="GO" id="GO:0005524">
    <property type="term" value="F:ATP binding"/>
    <property type="evidence" value="ECO:0007669"/>
    <property type="project" value="UniProtKB-KW"/>
</dbReference>
<dbReference type="PROSITE" id="PS50893">
    <property type="entry name" value="ABC_TRANSPORTER_2"/>
    <property type="match status" value="1"/>
</dbReference>
<dbReference type="AlphaFoldDB" id="A0A4U0QPZ2"/>
<evidence type="ECO:0000313" key="6">
    <source>
        <dbReference type="EMBL" id="TJZ83991.1"/>
    </source>
</evidence>
<dbReference type="Pfam" id="PF00005">
    <property type="entry name" value="ABC_tran"/>
    <property type="match status" value="1"/>
</dbReference>
<evidence type="ECO:0000259" key="5">
    <source>
        <dbReference type="PROSITE" id="PS50893"/>
    </source>
</evidence>
<keyword evidence="2" id="KW-0813">Transport</keyword>
<dbReference type="InterPro" id="IPR027417">
    <property type="entry name" value="P-loop_NTPase"/>
</dbReference>
<evidence type="ECO:0000256" key="3">
    <source>
        <dbReference type="ARBA" id="ARBA00022741"/>
    </source>
</evidence>
<evidence type="ECO:0000313" key="7">
    <source>
        <dbReference type="Proteomes" id="UP000306223"/>
    </source>
</evidence>